<evidence type="ECO:0000313" key="4">
    <source>
        <dbReference type="EMBL" id="HGQ74151.1"/>
    </source>
</evidence>
<keyword evidence="4" id="KW-0808">Transferase</keyword>
<dbReference type="InterPro" id="IPR029035">
    <property type="entry name" value="DHS-like_NAD/FAD-binding_dom"/>
</dbReference>
<dbReference type="PANTHER" id="PTHR11703:SF0">
    <property type="entry name" value="DEOXYHYPUSINE SYNTHASE"/>
    <property type="match status" value="1"/>
</dbReference>
<dbReference type="Gene3D" id="3.40.910.10">
    <property type="entry name" value="Deoxyhypusine synthase"/>
    <property type="match status" value="1"/>
</dbReference>
<dbReference type="EC" id="2.5.1.46" evidence="4"/>
<dbReference type="NCBIfam" id="NF002294">
    <property type="entry name" value="PRK01221.1"/>
    <property type="match status" value="1"/>
</dbReference>
<dbReference type="Pfam" id="PF01916">
    <property type="entry name" value="DS"/>
    <property type="match status" value="1"/>
</dbReference>
<dbReference type="SUPFAM" id="SSF52467">
    <property type="entry name" value="DHS-like NAD/FAD-binding domain"/>
    <property type="match status" value="1"/>
</dbReference>
<dbReference type="InterPro" id="IPR036982">
    <property type="entry name" value="Deoxyhypusine_synthase_sf"/>
</dbReference>
<dbReference type="EMBL" id="DTBE01000069">
    <property type="protein sequence ID" value="HGQ59591.1"/>
    <property type="molecule type" value="Genomic_DNA"/>
</dbReference>
<organism evidence="4">
    <name type="scientific">Staphylothermus marinus</name>
    <dbReference type="NCBI Taxonomy" id="2280"/>
    <lineage>
        <taxon>Archaea</taxon>
        <taxon>Thermoproteota</taxon>
        <taxon>Thermoprotei</taxon>
        <taxon>Desulfurococcales</taxon>
        <taxon>Desulfurococcaceae</taxon>
        <taxon>Staphylothermus</taxon>
    </lineage>
</organism>
<dbReference type="FunFam" id="3.40.910.10:FF:000010">
    <property type="entry name" value="Deoxyhypusine synthase"/>
    <property type="match status" value="1"/>
</dbReference>
<reference evidence="4" key="1">
    <citation type="journal article" date="2020" name="mSystems">
        <title>Genome- and Community-Level Interaction Insights into Carbon Utilization and Element Cycling Functions of Hydrothermarchaeota in Hydrothermal Sediment.</title>
        <authorList>
            <person name="Zhou Z."/>
            <person name="Liu Y."/>
            <person name="Xu W."/>
            <person name="Pan J."/>
            <person name="Luo Z.H."/>
            <person name="Li M."/>
        </authorList>
    </citation>
    <scope>NUCLEOTIDE SEQUENCE [LARGE SCALE GENOMIC DNA]</scope>
    <source>
        <strain evidence="3">SpSt-638</strain>
        <strain evidence="4">SpSt-648</strain>
    </source>
</reference>
<accession>A0A7C4NNC7</accession>
<comment type="caution">
    <text evidence="4">The sequence shown here is derived from an EMBL/GenBank/DDBJ whole genome shotgun (WGS) entry which is preliminary data.</text>
</comment>
<protein>
    <submittedName>
        <fullName evidence="4">Deoxyhypusine synthase</fullName>
        <ecNumber evidence="4">2.5.1.46</ecNumber>
    </submittedName>
</protein>
<dbReference type="EMBL" id="DTBP01000024">
    <property type="protein sequence ID" value="HGQ74151.1"/>
    <property type="molecule type" value="Genomic_DNA"/>
</dbReference>
<dbReference type="GO" id="GO:0034038">
    <property type="term" value="F:deoxyhypusine synthase activity"/>
    <property type="evidence" value="ECO:0007669"/>
    <property type="project" value="UniProtKB-EC"/>
</dbReference>
<dbReference type="AlphaFoldDB" id="A0A7C4NNC7"/>
<dbReference type="GO" id="GO:0005737">
    <property type="term" value="C:cytoplasm"/>
    <property type="evidence" value="ECO:0007669"/>
    <property type="project" value="TreeGrafter"/>
</dbReference>
<evidence type="ECO:0000256" key="1">
    <source>
        <dbReference type="ARBA" id="ARBA00009892"/>
    </source>
</evidence>
<sequence>MLDERKELLKHEIVDYSVNVDSDICSILNWFSESHGFTASQIVDASKILYDMVSNNEVTRILSFTGNIISTGLRGVITQLIRSGFFHIVITTCGAIDHDIARSMGGKYYRGVWYTDDRKLRELGIHRLGNVFIPIENYGLIIESFVRNLFKELSNVRNKWSIKELLYEAGLRIVDENSFLKACVDNKVTLVVPGILDGAFGTNLVIYSRIHGLNIDFIKDEEELLNIIFESKKLGALIIGGGISKHHAIWISQFRDGLDYAIYLTTAVEYDGSLSGAHPREAITWGKVKPLAKQVVVYGDATVTLPLIVLGLECLRRNRVKLD</sequence>
<gene>
    <name evidence="3" type="ORF">ENU09_02620</name>
    <name evidence="4" type="ORF">ENU20_03640</name>
</gene>
<name>A0A7C4NNC7_STAMA</name>
<proteinExistence type="inferred from homology"/>
<evidence type="ECO:0000256" key="2">
    <source>
        <dbReference type="ARBA" id="ARBA00023027"/>
    </source>
</evidence>
<keyword evidence="2" id="KW-0520">NAD</keyword>
<dbReference type="PANTHER" id="PTHR11703">
    <property type="entry name" value="DEOXYHYPUSINE SYNTHASE"/>
    <property type="match status" value="1"/>
</dbReference>
<evidence type="ECO:0000313" key="3">
    <source>
        <dbReference type="EMBL" id="HGQ59591.1"/>
    </source>
</evidence>
<comment type="similarity">
    <text evidence="1">Belongs to the deoxyhypusine synthase family.</text>
</comment>
<dbReference type="InterPro" id="IPR002773">
    <property type="entry name" value="Deoxyhypusine_synthase"/>
</dbReference>